<gene>
    <name evidence="2" type="ORF">B9Z19DRAFT_1065862</name>
</gene>
<evidence type="ECO:0000256" key="1">
    <source>
        <dbReference type="SAM" id="MobiDB-lite"/>
    </source>
</evidence>
<evidence type="ECO:0000313" key="2">
    <source>
        <dbReference type="EMBL" id="PUU77449.1"/>
    </source>
</evidence>
<proteinExistence type="predicted"/>
<feature type="region of interest" description="Disordered" evidence="1">
    <location>
        <begin position="86"/>
        <end position="106"/>
    </location>
</feature>
<feature type="compositionally biased region" description="Polar residues" evidence="1">
    <location>
        <begin position="95"/>
        <end position="106"/>
    </location>
</feature>
<evidence type="ECO:0000313" key="3">
    <source>
        <dbReference type="Proteomes" id="UP000244722"/>
    </source>
</evidence>
<comment type="caution">
    <text evidence="2">The sequence shown here is derived from an EMBL/GenBank/DDBJ whole genome shotgun (WGS) entry which is preliminary data.</text>
</comment>
<accession>A0A2T6ZPN3</accession>
<protein>
    <submittedName>
        <fullName evidence="2">Uncharacterized protein</fullName>
    </submittedName>
</protein>
<dbReference type="EMBL" id="NESQ01000153">
    <property type="protein sequence ID" value="PUU77449.1"/>
    <property type="molecule type" value="Genomic_DNA"/>
</dbReference>
<keyword evidence="3" id="KW-1185">Reference proteome</keyword>
<dbReference type="AlphaFoldDB" id="A0A2T6ZPN3"/>
<sequence>MLTNFVWILDKGILKLNPGPIIAASSMIVASSPWGQTTAEMIERYYLRKGDAVHEEMRILRKAPDEDLRRQKETLEVRILQKQLDKMEEAEKATAESSPAGKSSGN</sequence>
<reference evidence="2 3" key="1">
    <citation type="submission" date="2017-04" db="EMBL/GenBank/DDBJ databases">
        <title>Draft genome sequence of Tuber borchii Vittad., a whitish edible truffle.</title>
        <authorList>
            <consortium name="DOE Joint Genome Institute"/>
            <person name="Murat C."/>
            <person name="Kuo A."/>
            <person name="Barry K.W."/>
            <person name="Clum A."/>
            <person name="Dockter R.B."/>
            <person name="Fauchery L."/>
            <person name="Iotti M."/>
            <person name="Kohler A."/>
            <person name="Labutti K."/>
            <person name="Lindquist E.A."/>
            <person name="Lipzen A."/>
            <person name="Ohm R.A."/>
            <person name="Wang M."/>
            <person name="Grigoriev I.V."/>
            <person name="Zambonelli A."/>
            <person name="Martin F.M."/>
        </authorList>
    </citation>
    <scope>NUCLEOTIDE SEQUENCE [LARGE SCALE GENOMIC DNA]</scope>
    <source>
        <strain evidence="2 3">Tbo3840</strain>
    </source>
</reference>
<name>A0A2T6ZPN3_TUBBO</name>
<dbReference type="Proteomes" id="UP000244722">
    <property type="component" value="Unassembled WGS sequence"/>
</dbReference>
<organism evidence="2 3">
    <name type="scientific">Tuber borchii</name>
    <name type="common">White truffle</name>
    <dbReference type="NCBI Taxonomy" id="42251"/>
    <lineage>
        <taxon>Eukaryota</taxon>
        <taxon>Fungi</taxon>
        <taxon>Dikarya</taxon>
        <taxon>Ascomycota</taxon>
        <taxon>Pezizomycotina</taxon>
        <taxon>Pezizomycetes</taxon>
        <taxon>Pezizales</taxon>
        <taxon>Tuberaceae</taxon>
        <taxon>Tuber</taxon>
    </lineage>
</organism>